<dbReference type="PANTHER" id="PTHR11941">
    <property type="entry name" value="ENOYL-COA HYDRATASE-RELATED"/>
    <property type="match status" value="1"/>
</dbReference>
<dbReference type="Gene3D" id="1.10.12.10">
    <property type="entry name" value="Lyase 2-enoyl-coa Hydratase, Chain A, domain 2"/>
    <property type="match status" value="1"/>
</dbReference>
<dbReference type="FunFam" id="3.90.226.10:FF:000009">
    <property type="entry name" value="Carnitinyl-CoA dehydratase"/>
    <property type="match status" value="1"/>
</dbReference>
<dbReference type="PROSITE" id="PS00166">
    <property type="entry name" value="ENOYL_COA_HYDRATASE"/>
    <property type="match status" value="1"/>
</dbReference>
<dbReference type="Proteomes" id="UP000298458">
    <property type="component" value="Unassembled WGS sequence"/>
</dbReference>
<dbReference type="Gene3D" id="3.90.226.10">
    <property type="entry name" value="2-enoyl-CoA Hydratase, Chain A, domain 1"/>
    <property type="match status" value="1"/>
</dbReference>
<evidence type="ECO:0000256" key="1">
    <source>
        <dbReference type="ARBA" id="ARBA00005254"/>
    </source>
</evidence>
<dbReference type="OrthoDB" id="9775794at2"/>
<name>A0A4R9GGE2_9LEPT</name>
<accession>A0A4R9GGE2</accession>
<dbReference type="InterPro" id="IPR001753">
    <property type="entry name" value="Enoyl-CoA_hydra/iso"/>
</dbReference>
<sequence>MNSTVLYSLENKIATITLNRPEKRNAISRELLSKLMSLINQVSVDSEIRALLLRGEGSVFCAGADLKEREGMSEAEVHSFLDSIGKCFLSLENLSCPTIAALDGDAFGGGLELALSCDFIILKKNVRVGLTETGLGIIPGAGGTQRLPRRIGTYRAMEMILSGKTIDAETGYTYGLANSVSDSSAYEDAKSFAGILSEKAPIAVRLAKGAIRKGIGLEMEEALQVERAHYNQTLDTDDRKEALLAFKEKRKPNFKGR</sequence>
<comment type="caution">
    <text evidence="4">The sequence shown here is derived from an EMBL/GenBank/DDBJ whole genome shotgun (WGS) entry which is preliminary data.</text>
</comment>
<evidence type="ECO:0000313" key="5">
    <source>
        <dbReference type="Proteomes" id="UP000298458"/>
    </source>
</evidence>
<keyword evidence="5" id="KW-1185">Reference proteome</keyword>
<dbReference type="Pfam" id="PF00378">
    <property type="entry name" value="ECH_1"/>
    <property type="match status" value="1"/>
</dbReference>
<dbReference type="GO" id="GO:0016836">
    <property type="term" value="F:hydro-lyase activity"/>
    <property type="evidence" value="ECO:0007669"/>
    <property type="project" value="UniProtKB-ARBA"/>
</dbReference>
<dbReference type="InterPro" id="IPR029045">
    <property type="entry name" value="ClpP/crotonase-like_dom_sf"/>
</dbReference>
<dbReference type="RefSeq" id="WP_135767091.1">
    <property type="nucleotide sequence ID" value="NZ_RQET01000004.1"/>
</dbReference>
<dbReference type="PANTHER" id="PTHR11941:SF54">
    <property type="entry name" value="ENOYL-COA HYDRATASE, MITOCHONDRIAL"/>
    <property type="match status" value="1"/>
</dbReference>
<dbReference type="AlphaFoldDB" id="A0A4R9GGE2"/>
<organism evidence="4 5">
    <name type="scientific">Leptospira fletcheri</name>
    <dbReference type="NCBI Taxonomy" id="2484981"/>
    <lineage>
        <taxon>Bacteria</taxon>
        <taxon>Pseudomonadati</taxon>
        <taxon>Spirochaetota</taxon>
        <taxon>Spirochaetia</taxon>
        <taxon>Leptospirales</taxon>
        <taxon>Leptospiraceae</taxon>
        <taxon>Leptospira</taxon>
    </lineage>
</organism>
<dbReference type="CDD" id="cd06558">
    <property type="entry name" value="crotonase-like"/>
    <property type="match status" value="1"/>
</dbReference>
<dbReference type="GO" id="GO:0006635">
    <property type="term" value="P:fatty acid beta-oxidation"/>
    <property type="evidence" value="ECO:0007669"/>
    <property type="project" value="TreeGrafter"/>
</dbReference>
<proteinExistence type="inferred from homology"/>
<comment type="similarity">
    <text evidence="1 3">Belongs to the enoyl-CoA hydratase/isomerase family.</text>
</comment>
<dbReference type="InterPro" id="IPR014748">
    <property type="entry name" value="Enoyl-CoA_hydra_C"/>
</dbReference>
<protein>
    <submittedName>
        <fullName evidence="4">Enoyl-CoA hydratase</fullName>
    </submittedName>
</protein>
<evidence type="ECO:0000256" key="3">
    <source>
        <dbReference type="RuleBase" id="RU003707"/>
    </source>
</evidence>
<reference evidence="4" key="1">
    <citation type="journal article" date="2019" name="PLoS Negl. Trop. Dis.">
        <title>Revisiting the worldwide diversity of Leptospira species in the environment.</title>
        <authorList>
            <person name="Vincent A.T."/>
            <person name="Schiettekatte O."/>
            <person name="Bourhy P."/>
            <person name="Veyrier F.J."/>
            <person name="Picardeau M."/>
        </authorList>
    </citation>
    <scope>NUCLEOTIDE SEQUENCE [LARGE SCALE GENOMIC DNA]</scope>
    <source>
        <strain evidence="4">SSW15</strain>
    </source>
</reference>
<dbReference type="EMBL" id="RQET01000004">
    <property type="protein sequence ID" value="TGK11687.1"/>
    <property type="molecule type" value="Genomic_DNA"/>
</dbReference>
<keyword evidence="2" id="KW-0456">Lyase</keyword>
<dbReference type="FunFam" id="1.10.12.10:FF:000001">
    <property type="entry name" value="Probable enoyl-CoA hydratase, mitochondrial"/>
    <property type="match status" value="1"/>
</dbReference>
<evidence type="ECO:0000256" key="2">
    <source>
        <dbReference type="ARBA" id="ARBA00023239"/>
    </source>
</evidence>
<gene>
    <name evidence="4" type="ORF">EHO60_05170</name>
</gene>
<evidence type="ECO:0000313" key="4">
    <source>
        <dbReference type="EMBL" id="TGK11687.1"/>
    </source>
</evidence>
<dbReference type="InterPro" id="IPR018376">
    <property type="entry name" value="Enoyl-CoA_hyd/isom_CS"/>
</dbReference>
<dbReference type="SUPFAM" id="SSF52096">
    <property type="entry name" value="ClpP/crotonase"/>
    <property type="match status" value="1"/>
</dbReference>